<dbReference type="InterPro" id="IPR034600">
    <property type="entry name" value="Ribosomal_bL31m"/>
</dbReference>
<protein>
    <submittedName>
        <fullName evidence="2">Uncharacterized protein</fullName>
    </submittedName>
</protein>
<name>A0ABR3QDE4_9TREE</name>
<evidence type="ECO:0000313" key="3">
    <source>
        <dbReference type="Proteomes" id="UP001565368"/>
    </source>
</evidence>
<keyword evidence="3" id="KW-1185">Reference proteome</keyword>
<dbReference type="Proteomes" id="UP001565368">
    <property type="component" value="Unassembled WGS sequence"/>
</dbReference>
<dbReference type="Gene3D" id="6.20.130.10">
    <property type="match status" value="1"/>
</dbReference>
<organism evidence="2 3">
    <name type="scientific">Vanrija albida</name>
    <dbReference type="NCBI Taxonomy" id="181172"/>
    <lineage>
        <taxon>Eukaryota</taxon>
        <taxon>Fungi</taxon>
        <taxon>Dikarya</taxon>
        <taxon>Basidiomycota</taxon>
        <taxon>Agaricomycotina</taxon>
        <taxon>Tremellomycetes</taxon>
        <taxon>Trichosporonales</taxon>
        <taxon>Trichosporonaceae</taxon>
        <taxon>Vanrija</taxon>
    </lineage>
</organism>
<dbReference type="EMBL" id="JBBXJM010000001">
    <property type="protein sequence ID" value="KAL1412522.1"/>
    <property type="molecule type" value="Genomic_DNA"/>
</dbReference>
<dbReference type="PANTHER" id="PTHR28174:SF1">
    <property type="entry name" value="LARGE RIBOSOMAL SUBUNIT PROTEIN BL31M"/>
    <property type="match status" value="1"/>
</dbReference>
<feature type="region of interest" description="Disordered" evidence="1">
    <location>
        <begin position="1"/>
        <end position="47"/>
    </location>
</feature>
<comment type="caution">
    <text evidence="2">The sequence shown here is derived from an EMBL/GenBank/DDBJ whole genome shotgun (WGS) entry which is preliminary data.</text>
</comment>
<dbReference type="PANTHER" id="PTHR28174">
    <property type="entry name" value="54S RIBOSOMAL PROTEIN L36, MITOCHONDRIAL"/>
    <property type="match status" value="1"/>
</dbReference>
<gene>
    <name evidence="2" type="ORF">Q8F55_000268</name>
</gene>
<evidence type="ECO:0000256" key="1">
    <source>
        <dbReference type="SAM" id="MobiDB-lite"/>
    </source>
</evidence>
<proteinExistence type="predicted"/>
<reference evidence="2 3" key="1">
    <citation type="submission" date="2023-08" db="EMBL/GenBank/DDBJ databases">
        <title>Annotated Genome Sequence of Vanrija albida AlHP1.</title>
        <authorList>
            <person name="Herzog R."/>
        </authorList>
    </citation>
    <scope>NUCLEOTIDE SEQUENCE [LARGE SCALE GENOMIC DNA]</scope>
    <source>
        <strain evidence="2 3">AlHP1</strain>
    </source>
</reference>
<dbReference type="GeneID" id="95981311"/>
<sequence>MSLRTALRPLRAAPTPSTSRAASTRAAKPSVPWKSKTHTRPAPTIPLPLPAIYPQRVVLSDGSTFTSYTTAPSPATVRLARDVTNNPLWAPGTEKVGGAEGEEEGRVGRFRRRFAGAAEASDTAGAAPAPPAAAFKADDLAWMSDGAKDEIVSDKERAGRKKVKGKGKK</sequence>
<accession>A0ABR3QDE4</accession>
<dbReference type="RefSeq" id="XP_069212466.1">
    <property type="nucleotide sequence ID" value="XM_069348922.1"/>
</dbReference>
<evidence type="ECO:0000313" key="2">
    <source>
        <dbReference type="EMBL" id="KAL1412522.1"/>
    </source>
</evidence>
<feature type="compositionally biased region" description="Low complexity" evidence="1">
    <location>
        <begin position="11"/>
        <end position="27"/>
    </location>
</feature>